<evidence type="ECO:0000313" key="8">
    <source>
        <dbReference type="EnsemblPlants" id="Kaladp0074s0018.1.v1.1.CDS.1"/>
    </source>
</evidence>
<dbReference type="AlphaFoldDB" id="A0A7N1A1P6"/>
<organism evidence="8 9">
    <name type="scientific">Kalanchoe fedtschenkoi</name>
    <name type="common">Lavender scallops</name>
    <name type="synonym">South American air plant</name>
    <dbReference type="NCBI Taxonomy" id="63787"/>
    <lineage>
        <taxon>Eukaryota</taxon>
        <taxon>Viridiplantae</taxon>
        <taxon>Streptophyta</taxon>
        <taxon>Embryophyta</taxon>
        <taxon>Tracheophyta</taxon>
        <taxon>Spermatophyta</taxon>
        <taxon>Magnoliopsida</taxon>
        <taxon>eudicotyledons</taxon>
        <taxon>Gunneridae</taxon>
        <taxon>Pentapetalae</taxon>
        <taxon>Saxifragales</taxon>
        <taxon>Crassulaceae</taxon>
        <taxon>Kalanchoe</taxon>
    </lineage>
</organism>
<dbReference type="Gramene" id="Kaladp0074s0018.1.v1.1">
    <property type="protein sequence ID" value="Kaladp0074s0018.1.v1.1.CDS.1"/>
    <property type="gene ID" value="Kaladp0074s0018.v1.1"/>
</dbReference>
<dbReference type="InterPro" id="IPR002100">
    <property type="entry name" value="TF_MADSbox"/>
</dbReference>
<keyword evidence="4" id="KW-0804">Transcription</keyword>
<dbReference type="GO" id="GO:0000981">
    <property type="term" value="F:DNA-binding transcription factor activity, RNA polymerase II-specific"/>
    <property type="evidence" value="ECO:0007669"/>
    <property type="project" value="InterPro"/>
</dbReference>
<evidence type="ECO:0000313" key="9">
    <source>
        <dbReference type="Proteomes" id="UP000594263"/>
    </source>
</evidence>
<dbReference type="Pfam" id="PF00319">
    <property type="entry name" value="SRF-TF"/>
    <property type="match status" value="1"/>
</dbReference>
<dbReference type="GO" id="GO:0046983">
    <property type="term" value="F:protein dimerization activity"/>
    <property type="evidence" value="ECO:0007669"/>
    <property type="project" value="InterPro"/>
</dbReference>
<evidence type="ECO:0000256" key="4">
    <source>
        <dbReference type="ARBA" id="ARBA00023163"/>
    </source>
</evidence>
<keyword evidence="9" id="KW-1185">Reference proteome</keyword>
<evidence type="ECO:0000256" key="5">
    <source>
        <dbReference type="ARBA" id="ARBA00023242"/>
    </source>
</evidence>
<dbReference type="CDD" id="cd00266">
    <property type="entry name" value="MADS_SRF_like"/>
    <property type="match status" value="1"/>
</dbReference>
<dbReference type="PROSITE" id="PS50066">
    <property type="entry name" value="MADS_BOX_2"/>
    <property type="match status" value="1"/>
</dbReference>
<comment type="subcellular location">
    <subcellularLocation>
        <location evidence="1">Nucleus</location>
    </subcellularLocation>
</comment>
<feature type="domain" description="MADS-box" evidence="7">
    <location>
        <begin position="1"/>
        <end position="49"/>
    </location>
</feature>
<dbReference type="GO" id="GO:0005634">
    <property type="term" value="C:nucleus"/>
    <property type="evidence" value="ECO:0007669"/>
    <property type="project" value="UniProtKB-SubCell"/>
</dbReference>
<dbReference type="GO" id="GO:0000978">
    <property type="term" value="F:RNA polymerase II cis-regulatory region sequence-specific DNA binding"/>
    <property type="evidence" value="ECO:0007669"/>
    <property type="project" value="TreeGrafter"/>
</dbReference>
<dbReference type="EnsemblPlants" id="Kaladp0074s0018.1.v1.1">
    <property type="protein sequence ID" value="Kaladp0074s0018.1.v1.1.CDS.1"/>
    <property type="gene ID" value="Kaladp0074s0018.v1.1"/>
</dbReference>
<evidence type="ECO:0000259" key="7">
    <source>
        <dbReference type="PROSITE" id="PS50066"/>
    </source>
</evidence>
<evidence type="ECO:0000256" key="3">
    <source>
        <dbReference type="ARBA" id="ARBA00023125"/>
    </source>
</evidence>
<keyword evidence="5" id="KW-0539">Nucleus</keyword>
<keyword evidence="3" id="KW-0238">DNA-binding</keyword>
<proteinExistence type="predicted"/>
<protein>
    <recommendedName>
        <fullName evidence="7">MADS-box domain-containing protein</fullName>
    </recommendedName>
</protein>
<keyword evidence="2" id="KW-0805">Transcription regulation</keyword>
<dbReference type="PRINTS" id="PR00404">
    <property type="entry name" value="MADSDOMAIN"/>
</dbReference>
<dbReference type="GO" id="GO:0045944">
    <property type="term" value="P:positive regulation of transcription by RNA polymerase II"/>
    <property type="evidence" value="ECO:0007669"/>
    <property type="project" value="InterPro"/>
</dbReference>
<reference evidence="8" key="1">
    <citation type="submission" date="2021-01" db="UniProtKB">
        <authorList>
            <consortium name="EnsemblPlants"/>
        </authorList>
    </citation>
    <scope>IDENTIFICATION</scope>
</reference>
<accession>A0A7N1A1P6</accession>
<feature type="region of interest" description="Disordered" evidence="6">
    <location>
        <begin position="161"/>
        <end position="227"/>
    </location>
</feature>
<sequence length="227" mass="25803">MTRRKVHLAWIPNASSRKATLRKRRECLMRKVMEISTLTGEEACGIVLSPEEGDPPVFWPPSINGVLDRFFSLPEADQCKKMTTLDIFMQEKISKMEEQVEKERRKARDQEINYVMHSIYSHGKPIDSLTSGETHQLFWFMEELKKKCELRILHLNQENSPPDSLMVPPQPPMMQSSVFPAKCPGQPQPEHSNSSDGDTKNMAGNILGINTNAEHKINDDPTNVATS</sequence>
<dbReference type="InterPro" id="IPR033897">
    <property type="entry name" value="SRF-like_MADS-box"/>
</dbReference>
<evidence type="ECO:0000256" key="1">
    <source>
        <dbReference type="ARBA" id="ARBA00004123"/>
    </source>
</evidence>
<dbReference type="PANTHER" id="PTHR11945:SF387">
    <property type="entry name" value="AGAMOUS-LIKE MADS-BOX PROTEIN AGL80"/>
    <property type="match status" value="1"/>
</dbReference>
<name>A0A7N1A1P6_KALFE</name>
<dbReference type="InterPro" id="IPR036879">
    <property type="entry name" value="TF_MADSbox_sf"/>
</dbReference>
<dbReference type="SUPFAM" id="SSF55455">
    <property type="entry name" value="SRF-like"/>
    <property type="match status" value="1"/>
</dbReference>
<dbReference type="Gene3D" id="3.40.1810.10">
    <property type="entry name" value="Transcription factor, MADS-box"/>
    <property type="match status" value="1"/>
</dbReference>
<dbReference type="Proteomes" id="UP000594263">
    <property type="component" value="Unplaced"/>
</dbReference>
<dbReference type="SMART" id="SM00432">
    <property type="entry name" value="MADS"/>
    <property type="match status" value="1"/>
</dbReference>
<dbReference type="PANTHER" id="PTHR11945">
    <property type="entry name" value="MADS BOX PROTEIN"/>
    <property type="match status" value="1"/>
</dbReference>
<evidence type="ECO:0000256" key="2">
    <source>
        <dbReference type="ARBA" id="ARBA00023015"/>
    </source>
</evidence>
<evidence type="ECO:0000256" key="6">
    <source>
        <dbReference type="SAM" id="MobiDB-lite"/>
    </source>
</evidence>